<evidence type="ECO:0000313" key="2">
    <source>
        <dbReference type="EMBL" id="CCX29865.1"/>
    </source>
</evidence>
<organism evidence="2 3">
    <name type="scientific">Pyronema omphalodes (strain CBS 100304)</name>
    <name type="common">Pyronema confluens</name>
    <dbReference type="NCBI Taxonomy" id="1076935"/>
    <lineage>
        <taxon>Eukaryota</taxon>
        <taxon>Fungi</taxon>
        <taxon>Dikarya</taxon>
        <taxon>Ascomycota</taxon>
        <taxon>Pezizomycotina</taxon>
        <taxon>Pezizomycetes</taxon>
        <taxon>Pezizales</taxon>
        <taxon>Pyronemataceae</taxon>
        <taxon>Pyronema</taxon>
    </lineage>
</organism>
<protein>
    <submittedName>
        <fullName evidence="2">Uncharacterized protein</fullName>
    </submittedName>
</protein>
<feature type="compositionally biased region" description="Polar residues" evidence="1">
    <location>
        <begin position="1"/>
        <end position="20"/>
    </location>
</feature>
<feature type="region of interest" description="Disordered" evidence="1">
    <location>
        <begin position="1"/>
        <end position="42"/>
    </location>
</feature>
<accession>U4LKH9</accession>
<evidence type="ECO:0000313" key="3">
    <source>
        <dbReference type="Proteomes" id="UP000018144"/>
    </source>
</evidence>
<sequence length="128" mass="14254">MTKQISSLQEISKPTKSQTSCHHHVPSPVAHRLSPPPPNSRTSIKTYSAASFCCVVLLRLSALSALNLLWFHLGIGCRWCYPTMELLTIHSSTQQPPSHSNAHRQPALCRLFYSESGHGEGPREFMFA</sequence>
<dbReference type="EMBL" id="HF935391">
    <property type="protein sequence ID" value="CCX29865.1"/>
    <property type="molecule type" value="Genomic_DNA"/>
</dbReference>
<gene>
    <name evidence="2" type="ORF">PCON_07662</name>
</gene>
<name>U4LKH9_PYROM</name>
<reference evidence="2 3" key="1">
    <citation type="journal article" date="2013" name="PLoS Genet.">
        <title>The genome and development-dependent transcriptomes of Pyronema confluens: a window into fungal evolution.</title>
        <authorList>
            <person name="Traeger S."/>
            <person name="Altegoer F."/>
            <person name="Freitag M."/>
            <person name="Gabaldon T."/>
            <person name="Kempken F."/>
            <person name="Kumar A."/>
            <person name="Marcet-Houben M."/>
            <person name="Poggeler S."/>
            <person name="Stajich J.E."/>
            <person name="Nowrousian M."/>
        </authorList>
    </citation>
    <scope>NUCLEOTIDE SEQUENCE [LARGE SCALE GENOMIC DNA]</scope>
    <source>
        <strain evidence="3">CBS 100304</strain>
        <tissue evidence="2">Vegetative mycelium</tissue>
    </source>
</reference>
<dbReference type="Proteomes" id="UP000018144">
    <property type="component" value="Unassembled WGS sequence"/>
</dbReference>
<keyword evidence="3" id="KW-1185">Reference proteome</keyword>
<proteinExistence type="predicted"/>
<dbReference type="AlphaFoldDB" id="U4LKH9"/>
<evidence type="ECO:0000256" key="1">
    <source>
        <dbReference type="SAM" id="MobiDB-lite"/>
    </source>
</evidence>